<reference evidence="2 3" key="1">
    <citation type="submission" date="2015-11" db="EMBL/GenBank/DDBJ databases">
        <title>Genomic analysis of 38 Legionella species identifies large and diverse effector repertoires.</title>
        <authorList>
            <person name="Burstein D."/>
            <person name="Amaro F."/>
            <person name="Zusman T."/>
            <person name="Lifshitz Z."/>
            <person name="Cohen O."/>
            <person name="Gilbert J.A."/>
            <person name="Pupko T."/>
            <person name="Shuman H.A."/>
            <person name="Segal G."/>
        </authorList>
    </citation>
    <scope>NUCLEOTIDE SEQUENCE [LARGE SCALE GENOMIC DNA]</scope>
    <source>
        <strain evidence="2 3">ATCC 51914</strain>
    </source>
</reference>
<dbReference type="PATRIC" id="fig|66969.6.peg.1829"/>
<dbReference type="Pfam" id="PF01695">
    <property type="entry name" value="IstB_IS21"/>
    <property type="match status" value="1"/>
</dbReference>
<dbReference type="AlphaFoldDB" id="A0A0W1AC35"/>
<accession>A0A0W1AC35</accession>
<dbReference type="InterPro" id="IPR027417">
    <property type="entry name" value="P-loop_NTPase"/>
</dbReference>
<comment type="caution">
    <text evidence="2">The sequence shown here is derived from an EMBL/GenBank/DDBJ whole genome shotgun (WGS) entry which is preliminary data.</text>
</comment>
<dbReference type="InterPro" id="IPR002611">
    <property type="entry name" value="IstB_ATP-bd"/>
</dbReference>
<dbReference type="Proteomes" id="UP000054729">
    <property type="component" value="Unassembled WGS sequence"/>
</dbReference>
<dbReference type="GO" id="GO:0005524">
    <property type="term" value="F:ATP binding"/>
    <property type="evidence" value="ECO:0007669"/>
    <property type="project" value="InterPro"/>
</dbReference>
<evidence type="ECO:0000313" key="3">
    <source>
        <dbReference type="Proteomes" id="UP000054729"/>
    </source>
</evidence>
<dbReference type="Gene3D" id="3.40.50.300">
    <property type="entry name" value="P-loop containing nucleotide triphosphate hydrolases"/>
    <property type="match status" value="1"/>
</dbReference>
<evidence type="ECO:0000313" key="2">
    <source>
        <dbReference type="EMBL" id="KTD78906.1"/>
    </source>
</evidence>
<protein>
    <submittedName>
        <fullName evidence="2">Transposase/IS protein</fullName>
    </submittedName>
</protein>
<organism evidence="2 3">
    <name type="scientific">Legionella waltersii</name>
    <dbReference type="NCBI Taxonomy" id="66969"/>
    <lineage>
        <taxon>Bacteria</taxon>
        <taxon>Pseudomonadati</taxon>
        <taxon>Pseudomonadota</taxon>
        <taxon>Gammaproteobacteria</taxon>
        <taxon>Legionellales</taxon>
        <taxon>Legionellaceae</taxon>
        <taxon>Legionella</taxon>
    </lineage>
</organism>
<dbReference type="EMBL" id="LNZB01000038">
    <property type="protein sequence ID" value="KTD78906.1"/>
    <property type="molecule type" value="Genomic_DNA"/>
</dbReference>
<sequence>MPLLIIDDFGLRPLRNPQDEDFHDLISERYERASTIITSNLDFSEWGSAFPNRLLAAATIDRLRHNAYRVTLDGPSYRGERETKKRE</sequence>
<gene>
    <name evidence="2" type="ORF">Lwal_1676</name>
</gene>
<name>A0A0W1AC35_9GAMM</name>
<evidence type="ECO:0000259" key="1">
    <source>
        <dbReference type="Pfam" id="PF01695"/>
    </source>
</evidence>
<keyword evidence="3" id="KW-1185">Reference proteome</keyword>
<proteinExistence type="predicted"/>
<dbReference type="STRING" id="66969.Lwal_1676"/>
<feature type="domain" description="IstB-like ATP-binding" evidence="1">
    <location>
        <begin position="2"/>
        <end position="82"/>
    </location>
</feature>